<evidence type="ECO:0000256" key="7">
    <source>
        <dbReference type="ARBA" id="ARBA00022840"/>
    </source>
</evidence>
<dbReference type="GO" id="GO:0000448">
    <property type="term" value="P:cleavage in ITS2 between 5.8S rRNA and LSU-rRNA of tricistronic rRNA transcript (SSU-rRNA, 5.8S rRNA, LSU-rRNA)"/>
    <property type="evidence" value="ECO:0007669"/>
    <property type="project" value="TreeGrafter"/>
</dbReference>
<dbReference type="InterPro" id="IPR023313">
    <property type="entry name" value="UBQ-conjugating_AS"/>
</dbReference>
<evidence type="ECO:0000256" key="1">
    <source>
        <dbReference type="ARBA" id="ARBA00005032"/>
    </source>
</evidence>
<dbReference type="Proteomes" id="UP000663829">
    <property type="component" value="Unassembled WGS sequence"/>
</dbReference>
<keyword evidence="7" id="KW-0067">ATP-binding</keyword>
<dbReference type="GO" id="GO:0051731">
    <property type="term" value="F:polynucleotide 5'-hydroxyl-kinase activity"/>
    <property type="evidence" value="ECO:0007669"/>
    <property type="project" value="InterPro"/>
</dbReference>
<dbReference type="Pfam" id="PF00179">
    <property type="entry name" value="UQ_con"/>
    <property type="match status" value="1"/>
</dbReference>
<comment type="similarity">
    <text evidence="2">Belongs to the Clp1 family. NOL9/GRC3 subfamily.</text>
</comment>
<dbReference type="AlphaFoldDB" id="A0A814QRA9"/>
<dbReference type="GO" id="GO:0005634">
    <property type="term" value="C:nucleus"/>
    <property type="evidence" value="ECO:0007669"/>
    <property type="project" value="TreeGrafter"/>
</dbReference>
<evidence type="ECO:0000256" key="4">
    <source>
        <dbReference type="ARBA" id="ARBA00022741"/>
    </source>
</evidence>
<dbReference type="Pfam" id="PF16575">
    <property type="entry name" value="CLP1_P"/>
    <property type="match status" value="1"/>
</dbReference>
<dbReference type="InterPro" id="IPR027417">
    <property type="entry name" value="P-loop_NTPase"/>
</dbReference>
<dbReference type="InterPro" id="IPR045116">
    <property type="entry name" value="Clp1/Grc3"/>
</dbReference>
<keyword evidence="3" id="KW-0808">Transferase</keyword>
<comment type="pathway">
    <text evidence="1">Protein modification; protein neddylation.</text>
</comment>
<dbReference type="EMBL" id="CAJNOQ010006089">
    <property type="protein sequence ID" value="CAF1123125.1"/>
    <property type="molecule type" value="Genomic_DNA"/>
</dbReference>
<evidence type="ECO:0000313" key="13">
    <source>
        <dbReference type="Proteomes" id="UP000663829"/>
    </source>
</evidence>
<dbReference type="PROSITE" id="PS50127">
    <property type="entry name" value="UBC_2"/>
    <property type="match status" value="1"/>
</dbReference>
<dbReference type="InterPro" id="IPR000608">
    <property type="entry name" value="UBC"/>
</dbReference>
<evidence type="ECO:0000256" key="8">
    <source>
        <dbReference type="PROSITE-ProRule" id="PRU10133"/>
    </source>
</evidence>
<reference evidence="11" key="1">
    <citation type="submission" date="2021-02" db="EMBL/GenBank/DDBJ databases">
        <authorList>
            <person name="Nowell W R."/>
        </authorList>
    </citation>
    <scope>NUCLEOTIDE SEQUENCE</scope>
</reference>
<evidence type="ECO:0000256" key="2">
    <source>
        <dbReference type="ARBA" id="ARBA00011003"/>
    </source>
</evidence>
<dbReference type="OrthoDB" id="2405412at2759"/>
<keyword evidence="4" id="KW-0547">Nucleotide-binding</keyword>
<dbReference type="PROSITE" id="PS00183">
    <property type="entry name" value="UBC_1"/>
    <property type="match status" value="1"/>
</dbReference>
<accession>A0A814QRA9</accession>
<dbReference type="PANTHER" id="PTHR12755:SF3">
    <property type="entry name" value="POLYNUCLEOTIDE 5'-HYDROXYL-KINASE NOL9"/>
    <property type="match status" value="1"/>
</dbReference>
<keyword evidence="5" id="KW-0418">Kinase</keyword>
<sequence>MLNIFSPKQQTVDPNKPTSKTTPAVLRVTKGKRYYEKQDDDMFENTLLFFLWFPDLNELQLPGTCKVIHPDPNNLLDFNLTFTPDEGLYKGGQFKFLFKVPTEYPHSPPKVKCTQKIYHPNIDLEGNVCLNILREDWKPVLTINAVIYGLIFLFVEPNADDPLNKEAAEVLKNNKRTFEQNVAQSMRGGNIGSVSFDRHVMYPHKYATIDSAAGRFIVREILNIKEPIHGDDNTDNESDNIRIPIHIQTGKVNNNRRSHFKKSKRRKKRRVVRDSLSSDIINNEHDDEIDEEIVQQQSSPQITTSRLFKIRQEQNKQEEAQIDDNNANTSNEIFSDGEMLMEDNEEEETETITRYQISMFIVPNGLSSPNTDIENQEPNTYSICFTDEQSNGIIFCPEDIRLSLVGLFSITQLYGPLSMIHGYALQIGQRYDIYNISSQSLMTVETNTKRQTISNQQRTLIEHVEEILNQFLINYSTDLMFYYDKISLMSNVSIYHVKKLQTTWSATIEENSHLLKSWIFDQQYLSNKKDFYPIWPQCGCYRNNQHNIVCYSDEMLTAAIDIAEISHSRNSYIIFVCGAKDSGKSTYLRYLINSCLSKSASASVAINRLQIGYLDCDIGQSEFTPSGCISYHQITQPLFGPPASHQLKPKYALYFGDITAEKRLKAYLKCVQNCFTQWKNDIKTTTSNVLFVNTMGWASDAGLILLKEMIDTIQPNLIVQVRSESAHYRNTMPEINEQWFSAPESESTEFYRRKLKISLKSNTQPKTDFASILLYTKSKQVSEHYSKSKLSRQTCFWSYFSKLESITTSILKPLVDYPPLIIPFQHIAIGITHKDIDPKYLFHVINASMIALCQVKQDMLYRSADNMPALIAEEANLELIGFGFIRGIDMEKREIHIITPEHSQSNRPRINAIIKGHDDFPDEFYYMGIDRLRGYMPPYVTGTFTQKKTFISGQNWINHKPIDCQMNS</sequence>
<dbReference type="GO" id="GO:0019788">
    <property type="term" value="F:NEDD8 transferase activity"/>
    <property type="evidence" value="ECO:0007669"/>
    <property type="project" value="UniProtKB-ARBA"/>
</dbReference>
<evidence type="ECO:0000313" key="12">
    <source>
        <dbReference type="EMBL" id="CAF3886631.1"/>
    </source>
</evidence>
<dbReference type="FunFam" id="3.10.110.10:FF:000005">
    <property type="entry name" value="NEDD8-conjugating enzyme Ubc12"/>
    <property type="match status" value="1"/>
</dbReference>
<keyword evidence="13" id="KW-1185">Reference proteome</keyword>
<evidence type="ECO:0000259" key="10">
    <source>
        <dbReference type="PROSITE" id="PS50127"/>
    </source>
</evidence>
<feature type="region of interest" description="Disordered" evidence="9">
    <location>
        <begin position="1"/>
        <end position="22"/>
    </location>
</feature>
<protein>
    <recommendedName>
        <fullName evidence="10">UBC core domain-containing protein</fullName>
    </recommendedName>
</protein>
<organism evidence="11 13">
    <name type="scientific">Didymodactylos carnosus</name>
    <dbReference type="NCBI Taxonomy" id="1234261"/>
    <lineage>
        <taxon>Eukaryota</taxon>
        <taxon>Metazoa</taxon>
        <taxon>Spiralia</taxon>
        <taxon>Gnathifera</taxon>
        <taxon>Rotifera</taxon>
        <taxon>Eurotatoria</taxon>
        <taxon>Bdelloidea</taxon>
        <taxon>Philodinida</taxon>
        <taxon>Philodinidae</taxon>
        <taxon>Didymodactylos</taxon>
    </lineage>
</organism>
<dbReference type="Proteomes" id="UP000681722">
    <property type="component" value="Unassembled WGS sequence"/>
</dbReference>
<gene>
    <name evidence="11" type="ORF">GPM918_LOCUS19793</name>
    <name evidence="12" type="ORF">SRO942_LOCUS19790</name>
</gene>
<evidence type="ECO:0000256" key="9">
    <source>
        <dbReference type="SAM" id="MobiDB-lite"/>
    </source>
</evidence>
<dbReference type="InterPro" id="IPR032319">
    <property type="entry name" value="CLP1_P"/>
</dbReference>
<evidence type="ECO:0000313" key="11">
    <source>
        <dbReference type="EMBL" id="CAF1123125.1"/>
    </source>
</evidence>
<comment type="caution">
    <text evidence="11">The sequence shown here is derived from an EMBL/GenBank/DDBJ whole genome shotgun (WGS) entry which is preliminary data.</text>
</comment>
<feature type="active site" description="Glycyl thioester intermediate" evidence="8">
    <location>
        <position position="129"/>
    </location>
</feature>
<evidence type="ECO:0000256" key="3">
    <source>
        <dbReference type="ARBA" id="ARBA00022679"/>
    </source>
</evidence>
<evidence type="ECO:0000256" key="5">
    <source>
        <dbReference type="ARBA" id="ARBA00022777"/>
    </source>
</evidence>
<proteinExistence type="inferred from homology"/>
<dbReference type="EMBL" id="CAJOBC010006089">
    <property type="protein sequence ID" value="CAF3886631.1"/>
    <property type="molecule type" value="Genomic_DNA"/>
</dbReference>
<evidence type="ECO:0000256" key="6">
    <source>
        <dbReference type="ARBA" id="ARBA00022786"/>
    </source>
</evidence>
<dbReference type="InterPro" id="IPR016135">
    <property type="entry name" value="UBQ-conjugating_enzyme/RWD"/>
</dbReference>
<keyword evidence="6" id="KW-0833">Ubl conjugation pathway</keyword>
<dbReference type="CDD" id="cd23794">
    <property type="entry name" value="UBCc_UBE2F_UBE2M"/>
    <property type="match status" value="1"/>
</dbReference>
<feature type="domain" description="UBC core" evidence="10">
    <location>
        <begin position="47"/>
        <end position="191"/>
    </location>
</feature>
<name>A0A814QRA9_9BILA</name>
<dbReference type="Gene3D" id="3.40.50.300">
    <property type="entry name" value="P-loop containing nucleotide triphosphate hydrolases"/>
    <property type="match status" value="1"/>
</dbReference>
<dbReference type="PANTHER" id="PTHR12755">
    <property type="entry name" value="CLEAVAGE/POLYADENYLATION FACTOR IA SUBUNIT CLP1P"/>
    <property type="match status" value="1"/>
</dbReference>
<dbReference type="Gene3D" id="3.10.110.10">
    <property type="entry name" value="Ubiquitin Conjugating Enzyme"/>
    <property type="match status" value="1"/>
</dbReference>
<dbReference type="SUPFAM" id="SSF54495">
    <property type="entry name" value="UBC-like"/>
    <property type="match status" value="1"/>
</dbReference>
<dbReference type="GO" id="GO:0005524">
    <property type="term" value="F:ATP binding"/>
    <property type="evidence" value="ECO:0007669"/>
    <property type="project" value="UniProtKB-KW"/>
</dbReference>
<dbReference type="SMART" id="SM00212">
    <property type="entry name" value="UBCc"/>
    <property type="match status" value="1"/>
</dbReference>